<gene>
    <name evidence="1" type="ORF">GCM10008106_26660</name>
</gene>
<protein>
    <submittedName>
        <fullName evidence="1">Uncharacterized protein</fullName>
    </submittedName>
</protein>
<sequence length="451" mass="49417">MSRFKISGNWYVSEWGGDNANAGTDPNLPKRTIANVPNTNGIVVIGSGVYKENNFGGATKTIIGDGTVIIDGLGGNLGLSNQSQWKNIWFKNVQNLGHSAANGGNENNIYENVSLHNSPGNLFFSYRSIFLPSTIKLATLSSTQLYNCIVLEQIIMPSVNNNTWSGSFISKNVIWNVSPTETFFNVALFSHGCVNGIISRNGLNYEAKRLFDGSNRPDADPNILDIIDVYPNFYNNGNFACVDPEFLDLHNKIVKPTSPLLRRSANGFFIGGVRAGKIIELTDPNFQFAYTRIDTTNPNSVSVQSGQLDGEIRITGRISDSVVSSRLLVLKTLLNFLRTQTAPTAENNNVPDAVKQLGLLATEIDRPRRLTYWMRTSLDPNANQGSPIEIWDNDGGPAGAWLLMEVNTEPRKVFANGLILGNGDPRGGGQIGSAFNFRSIDLRIVLDQNRI</sequence>
<keyword evidence="2" id="KW-1185">Reference proteome</keyword>
<evidence type="ECO:0000313" key="2">
    <source>
        <dbReference type="Proteomes" id="UP000642809"/>
    </source>
</evidence>
<organism evidence="1 2">
    <name type="scientific">Mongoliitalea lutea</name>
    <dbReference type="NCBI Taxonomy" id="849756"/>
    <lineage>
        <taxon>Bacteria</taxon>
        <taxon>Pseudomonadati</taxon>
        <taxon>Bacteroidota</taxon>
        <taxon>Cytophagia</taxon>
        <taxon>Cytophagales</taxon>
        <taxon>Cyclobacteriaceae</taxon>
        <taxon>Mongoliitalea</taxon>
    </lineage>
</organism>
<dbReference type="RefSeq" id="WP_189583509.1">
    <property type="nucleotide sequence ID" value="NZ_BMYF01000017.1"/>
</dbReference>
<reference evidence="1" key="1">
    <citation type="journal article" date="2014" name="Int. J. Syst. Evol. Microbiol.">
        <title>Complete genome sequence of Corynebacterium casei LMG S-19264T (=DSM 44701T), isolated from a smear-ripened cheese.</title>
        <authorList>
            <consortium name="US DOE Joint Genome Institute (JGI-PGF)"/>
            <person name="Walter F."/>
            <person name="Albersmeier A."/>
            <person name="Kalinowski J."/>
            <person name="Ruckert C."/>
        </authorList>
    </citation>
    <scope>NUCLEOTIDE SEQUENCE</scope>
    <source>
        <strain evidence="1">KCTC 23224</strain>
    </source>
</reference>
<evidence type="ECO:0000313" key="1">
    <source>
        <dbReference type="EMBL" id="GHB44298.1"/>
    </source>
</evidence>
<dbReference type="EMBL" id="BMYF01000017">
    <property type="protein sequence ID" value="GHB44298.1"/>
    <property type="molecule type" value="Genomic_DNA"/>
</dbReference>
<dbReference type="Proteomes" id="UP000642809">
    <property type="component" value="Unassembled WGS sequence"/>
</dbReference>
<dbReference type="AlphaFoldDB" id="A0A8J3CZI8"/>
<name>A0A8J3CZI8_9BACT</name>
<reference evidence="1" key="2">
    <citation type="submission" date="2020-09" db="EMBL/GenBank/DDBJ databases">
        <authorList>
            <person name="Sun Q."/>
            <person name="Kim S."/>
        </authorList>
    </citation>
    <scope>NUCLEOTIDE SEQUENCE</scope>
    <source>
        <strain evidence="1">KCTC 23224</strain>
    </source>
</reference>
<comment type="caution">
    <text evidence="1">The sequence shown here is derived from an EMBL/GenBank/DDBJ whole genome shotgun (WGS) entry which is preliminary data.</text>
</comment>
<accession>A0A8J3CZI8</accession>
<proteinExistence type="predicted"/>